<dbReference type="Gene3D" id="3.30.420.10">
    <property type="entry name" value="Ribonuclease H-like superfamily/Ribonuclease H"/>
    <property type="match status" value="1"/>
</dbReference>
<sequence length="175" mass="19983">MHTRKRVPSPCGDGVFVPLLPSSFSRPTDLFLPISHLSLSLSLPPSIHPSSHRLGFLLGPEFLWFNGNRCSKDPSMEASRDSTTRRVDAPRKLWNILKENMENLELTNYGMTAIPFKDVLKEFEVWLSNHHLWKKEQGGSLNHAAFVTCGDWDLKIKIPDQCMVLRIKIPPCFMK</sequence>
<dbReference type="PANTHER" id="PTHR23044:SF61">
    <property type="entry name" value="3'-5' EXORIBONUCLEASE 1-RELATED"/>
    <property type="match status" value="1"/>
</dbReference>
<organism evidence="1 2">
    <name type="scientific">Phoenix dactylifera</name>
    <name type="common">Date palm</name>
    <dbReference type="NCBI Taxonomy" id="42345"/>
    <lineage>
        <taxon>Eukaryota</taxon>
        <taxon>Viridiplantae</taxon>
        <taxon>Streptophyta</taxon>
        <taxon>Embryophyta</taxon>
        <taxon>Tracheophyta</taxon>
        <taxon>Spermatophyta</taxon>
        <taxon>Magnoliopsida</taxon>
        <taxon>Liliopsida</taxon>
        <taxon>Arecaceae</taxon>
        <taxon>Coryphoideae</taxon>
        <taxon>Phoeniceae</taxon>
        <taxon>Phoenix</taxon>
    </lineage>
</organism>
<dbReference type="AlphaFoldDB" id="A0A8B8J1I3"/>
<reference evidence="2" key="2">
    <citation type="submission" date="2025-08" db="UniProtKB">
        <authorList>
            <consortium name="RefSeq"/>
        </authorList>
    </citation>
    <scope>IDENTIFICATION</scope>
    <source>
        <tissue evidence="2">Young leaves</tissue>
    </source>
</reference>
<proteinExistence type="predicted"/>
<evidence type="ECO:0000313" key="2">
    <source>
        <dbReference type="RefSeq" id="XP_026658542.2"/>
    </source>
</evidence>
<accession>A0A8B8J1I3</accession>
<reference evidence="1" key="1">
    <citation type="journal article" date="2019" name="Nat. Commun.">
        <title>Genome-wide association mapping of date palm fruit traits.</title>
        <authorList>
            <person name="Hazzouri K.M."/>
            <person name="Gros-Balthazard M."/>
            <person name="Flowers J.M."/>
            <person name="Copetti D."/>
            <person name="Lemansour A."/>
            <person name="Lebrun M."/>
            <person name="Masmoudi K."/>
            <person name="Ferrand S."/>
            <person name="Dhar M.I."/>
            <person name="Fresquez Z.A."/>
            <person name="Rosas U."/>
            <person name="Zhang J."/>
            <person name="Talag J."/>
            <person name="Lee S."/>
            <person name="Kudrna D."/>
            <person name="Powell R.F."/>
            <person name="Leitch I.J."/>
            <person name="Krueger R.R."/>
            <person name="Wing R.A."/>
            <person name="Amiri K.M.A."/>
            <person name="Purugganan M.D."/>
        </authorList>
    </citation>
    <scope>NUCLEOTIDE SEQUENCE [LARGE SCALE GENOMIC DNA]</scope>
    <source>
        <strain evidence="1">cv. Khalas</strain>
    </source>
</reference>
<protein>
    <submittedName>
        <fullName evidence="2">Uncharacterized protein LOC113462437</fullName>
    </submittedName>
</protein>
<dbReference type="PANTHER" id="PTHR23044">
    <property type="entry name" value="3'-5' EXONUCLEASE ERI1-RELATED"/>
    <property type="match status" value="1"/>
</dbReference>
<dbReference type="RefSeq" id="XP_026658542.2">
    <property type="nucleotide sequence ID" value="XM_026802741.2"/>
</dbReference>
<dbReference type="GeneID" id="113462437"/>
<dbReference type="OrthoDB" id="448399at2759"/>
<dbReference type="InterPro" id="IPR036397">
    <property type="entry name" value="RNaseH_sf"/>
</dbReference>
<dbReference type="InterPro" id="IPR051274">
    <property type="entry name" value="3-5_Exoribonuclease"/>
</dbReference>
<gene>
    <name evidence="2" type="primary">LOC113462437</name>
</gene>
<keyword evidence="1" id="KW-1185">Reference proteome</keyword>
<evidence type="ECO:0000313" key="1">
    <source>
        <dbReference type="Proteomes" id="UP000228380"/>
    </source>
</evidence>
<name>A0A8B8J1I3_PHODC</name>
<dbReference type="GO" id="GO:0003676">
    <property type="term" value="F:nucleic acid binding"/>
    <property type="evidence" value="ECO:0007669"/>
    <property type="project" value="InterPro"/>
</dbReference>
<dbReference type="Proteomes" id="UP000228380">
    <property type="component" value="Chromosome 8"/>
</dbReference>
<dbReference type="KEGG" id="pda:113462437"/>